<sequence>MKSFGEHHLYSGLTHLFGRTGARLLVVLAIAAAGTALTATVGAALAVIPFLDFLIAMPLSVFPTLLIYVAAAAAIYLPLIVLLARGRVLAGKLQVLILVGAVLAVVLVGVLVPLYWNRAAGVGAPAETGWEPLEASYRGPIALLSQGQFSPADEICDSFCLALLVTQRAGEVIVARTQSMPDSYPIDARSIRLRTDWRACFSKLPDYSMVIRSYPDQRLDGFHRGLDPYFADELEQCLVAKPAKLDVTRQVSLINWHDPTRVQTGGGKAVGLEPVAGEQRIGGPGRRKDNVRYLRWGRRYEVPALLWPYAGNAGSGGRFKLSWATSLFSTLPGGVQPDEAWWTMVAGGEQLAKEAVPILDAVVSDARR</sequence>
<feature type="transmembrane region" description="Helical" evidence="1">
    <location>
        <begin position="95"/>
        <end position="116"/>
    </location>
</feature>
<proteinExistence type="predicted"/>
<name>A0A6J4TPT6_9SPHN</name>
<feature type="transmembrane region" description="Helical" evidence="1">
    <location>
        <begin position="60"/>
        <end position="83"/>
    </location>
</feature>
<gene>
    <name evidence="2" type="ORF">AVDCRST_MAG91-2730</name>
</gene>
<evidence type="ECO:0000313" key="2">
    <source>
        <dbReference type="EMBL" id="CAA9528290.1"/>
    </source>
</evidence>
<keyword evidence="1" id="KW-0472">Membrane</keyword>
<dbReference type="AlphaFoldDB" id="A0A6J4TPT6"/>
<keyword evidence="1" id="KW-0812">Transmembrane</keyword>
<reference evidence="2" key="1">
    <citation type="submission" date="2020-02" db="EMBL/GenBank/DDBJ databases">
        <authorList>
            <person name="Meier V. D."/>
        </authorList>
    </citation>
    <scope>NUCLEOTIDE SEQUENCE</scope>
    <source>
        <strain evidence="2">AVDCRST_MAG91</strain>
    </source>
</reference>
<organism evidence="2">
    <name type="scientific">uncultured Sphingomonadaceae bacterium</name>
    <dbReference type="NCBI Taxonomy" id="169976"/>
    <lineage>
        <taxon>Bacteria</taxon>
        <taxon>Pseudomonadati</taxon>
        <taxon>Pseudomonadota</taxon>
        <taxon>Alphaproteobacteria</taxon>
        <taxon>Sphingomonadales</taxon>
        <taxon>Sphingomonadaceae</taxon>
        <taxon>environmental samples</taxon>
    </lineage>
</organism>
<evidence type="ECO:0000256" key="1">
    <source>
        <dbReference type="SAM" id="Phobius"/>
    </source>
</evidence>
<keyword evidence="1" id="KW-1133">Transmembrane helix</keyword>
<accession>A0A6J4TPT6</accession>
<dbReference type="EMBL" id="CADCVX010000486">
    <property type="protein sequence ID" value="CAA9528290.1"/>
    <property type="molecule type" value="Genomic_DNA"/>
</dbReference>
<feature type="transmembrane region" description="Helical" evidence="1">
    <location>
        <begin position="21"/>
        <end position="48"/>
    </location>
</feature>
<protein>
    <submittedName>
        <fullName evidence="2">Uncharacterized protein</fullName>
    </submittedName>
</protein>